<dbReference type="PANTHER" id="PTHR30349">
    <property type="entry name" value="PHAGE INTEGRASE-RELATED"/>
    <property type="match status" value="1"/>
</dbReference>
<evidence type="ECO:0000256" key="5">
    <source>
        <dbReference type="ARBA" id="ARBA00022618"/>
    </source>
</evidence>
<evidence type="ECO:0000256" key="7">
    <source>
        <dbReference type="ARBA" id="ARBA00022908"/>
    </source>
</evidence>
<evidence type="ECO:0000256" key="8">
    <source>
        <dbReference type="ARBA" id="ARBA00023125"/>
    </source>
</evidence>
<dbReference type="GO" id="GO:0003677">
    <property type="term" value="F:DNA binding"/>
    <property type="evidence" value="ECO:0007669"/>
    <property type="project" value="UniProtKB-UniRule"/>
</dbReference>
<dbReference type="GO" id="GO:0006310">
    <property type="term" value="P:DNA recombination"/>
    <property type="evidence" value="ECO:0007669"/>
    <property type="project" value="UniProtKB-KW"/>
</dbReference>
<keyword evidence="10" id="KW-0131">Cell cycle</keyword>
<comment type="function">
    <text evidence="1">Site-specific tyrosine recombinase, which acts by catalyzing the cutting and rejoining of the recombining DNA molecules.</text>
</comment>
<dbReference type="GO" id="GO:0051301">
    <property type="term" value="P:cell division"/>
    <property type="evidence" value="ECO:0007669"/>
    <property type="project" value="UniProtKB-KW"/>
</dbReference>
<dbReference type="SUPFAM" id="SSF56349">
    <property type="entry name" value="DNA breaking-rejoining enzymes"/>
    <property type="match status" value="1"/>
</dbReference>
<evidence type="ECO:0000256" key="6">
    <source>
        <dbReference type="ARBA" id="ARBA00022829"/>
    </source>
</evidence>
<protein>
    <submittedName>
        <fullName evidence="14">Integrase/recombinase XerD</fullName>
    </submittedName>
</protein>
<feature type="domain" description="Tyr recombinase" evidence="12">
    <location>
        <begin position="111"/>
        <end position="292"/>
    </location>
</feature>
<feature type="domain" description="Core-binding (CB)" evidence="13">
    <location>
        <begin position="2"/>
        <end position="90"/>
    </location>
</feature>
<evidence type="ECO:0000259" key="12">
    <source>
        <dbReference type="PROSITE" id="PS51898"/>
    </source>
</evidence>
<dbReference type="Pfam" id="PF00589">
    <property type="entry name" value="Phage_integrase"/>
    <property type="match status" value="1"/>
</dbReference>
<organism evidence="14 15">
    <name type="scientific">Desulfonispora thiosulfatigenes DSM 11270</name>
    <dbReference type="NCBI Taxonomy" id="656914"/>
    <lineage>
        <taxon>Bacteria</taxon>
        <taxon>Bacillati</taxon>
        <taxon>Bacillota</taxon>
        <taxon>Clostridia</taxon>
        <taxon>Eubacteriales</taxon>
        <taxon>Peptococcaceae</taxon>
        <taxon>Desulfonispora</taxon>
    </lineage>
</organism>
<dbReference type="PANTHER" id="PTHR30349:SF77">
    <property type="entry name" value="TYROSINE RECOMBINASE XERC"/>
    <property type="match status" value="1"/>
</dbReference>
<keyword evidence="7" id="KW-0229">DNA integration</keyword>
<dbReference type="RefSeq" id="WP_084053054.1">
    <property type="nucleotide sequence ID" value="NZ_FWWT01000016.1"/>
</dbReference>
<evidence type="ECO:0000256" key="2">
    <source>
        <dbReference type="ARBA" id="ARBA00004496"/>
    </source>
</evidence>
<dbReference type="OrthoDB" id="9785687at2"/>
<gene>
    <name evidence="14" type="ORF">SAMN00017405_0685</name>
</gene>
<sequence length="294" mass="34794">MKDLRRVMGEFMSYLRFERNSSIETITAYRRDISQLIEFLQNDEIPLRADAVSQNVIRGFLNYLDNKYNLEPATVARKINCFRSFFNFCVDQDYIMMSPMRKITPPKIPKRMPIYLKKGELNKLLSAPDQFKNEEHWLRDKTMLYLFAFTGIRRSELIGLQWSDIDFKNKTLKVFGKGQKERFLPLKEDLIEILWDYLQTRLPLENQYIIINGTGNQMDKSTLRLIFKKWVERASLNAELITPHKLRHTFATRLLEEGVDIVTIQELMGHDDTESTLIYAHTNQDRKKEAVDKL</sequence>
<evidence type="ECO:0000259" key="13">
    <source>
        <dbReference type="PROSITE" id="PS51900"/>
    </source>
</evidence>
<dbReference type="STRING" id="656914.SAMN00017405_0685"/>
<dbReference type="GO" id="GO:0015074">
    <property type="term" value="P:DNA integration"/>
    <property type="evidence" value="ECO:0007669"/>
    <property type="project" value="UniProtKB-KW"/>
</dbReference>
<keyword evidence="4" id="KW-0963">Cytoplasm</keyword>
<dbReference type="EMBL" id="FWWT01000016">
    <property type="protein sequence ID" value="SMB89954.1"/>
    <property type="molecule type" value="Genomic_DNA"/>
</dbReference>
<evidence type="ECO:0000256" key="4">
    <source>
        <dbReference type="ARBA" id="ARBA00022490"/>
    </source>
</evidence>
<evidence type="ECO:0000256" key="11">
    <source>
        <dbReference type="PROSITE-ProRule" id="PRU01248"/>
    </source>
</evidence>
<dbReference type="InterPro" id="IPR002104">
    <property type="entry name" value="Integrase_catalytic"/>
</dbReference>
<keyword evidence="6" id="KW-0159">Chromosome partition</keyword>
<dbReference type="Gene3D" id="1.10.443.10">
    <property type="entry name" value="Intergrase catalytic core"/>
    <property type="match status" value="1"/>
</dbReference>
<keyword evidence="5" id="KW-0132">Cell division</keyword>
<keyword evidence="9" id="KW-0233">DNA recombination</keyword>
<evidence type="ECO:0000256" key="9">
    <source>
        <dbReference type="ARBA" id="ARBA00023172"/>
    </source>
</evidence>
<keyword evidence="8 11" id="KW-0238">DNA-binding</keyword>
<evidence type="ECO:0000313" key="14">
    <source>
        <dbReference type="EMBL" id="SMB89954.1"/>
    </source>
</evidence>
<dbReference type="Pfam" id="PF02899">
    <property type="entry name" value="Phage_int_SAM_1"/>
    <property type="match status" value="1"/>
</dbReference>
<dbReference type="InterPro" id="IPR013762">
    <property type="entry name" value="Integrase-like_cat_sf"/>
</dbReference>
<accession>A0A1W1VAG2</accession>
<evidence type="ECO:0000256" key="10">
    <source>
        <dbReference type="ARBA" id="ARBA00023306"/>
    </source>
</evidence>
<evidence type="ECO:0000256" key="1">
    <source>
        <dbReference type="ARBA" id="ARBA00003283"/>
    </source>
</evidence>
<comment type="subcellular location">
    <subcellularLocation>
        <location evidence="2">Cytoplasm</location>
    </subcellularLocation>
</comment>
<dbReference type="PROSITE" id="PS51900">
    <property type="entry name" value="CB"/>
    <property type="match status" value="1"/>
</dbReference>
<dbReference type="AlphaFoldDB" id="A0A1W1VAG2"/>
<dbReference type="GO" id="GO:0005737">
    <property type="term" value="C:cytoplasm"/>
    <property type="evidence" value="ECO:0007669"/>
    <property type="project" value="UniProtKB-SubCell"/>
</dbReference>
<evidence type="ECO:0000313" key="15">
    <source>
        <dbReference type="Proteomes" id="UP000192731"/>
    </source>
</evidence>
<dbReference type="InterPro" id="IPR011010">
    <property type="entry name" value="DNA_brk_join_enz"/>
</dbReference>
<dbReference type="PROSITE" id="PS51898">
    <property type="entry name" value="TYR_RECOMBINASE"/>
    <property type="match status" value="1"/>
</dbReference>
<name>A0A1W1VAG2_DESTI</name>
<proteinExistence type="inferred from homology"/>
<reference evidence="14 15" key="1">
    <citation type="submission" date="2017-04" db="EMBL/GenBank/DDBJ databases">
        <authorList>
            <person name="Afonso C.L."/>
            <person name="Miller P.J."/>
            <person name="Scott M.A."/>
            <person name="Spackman E."/>
            <person name="Goraichik I."/>
            <person name="Dimitrov K.M."/>
            <person name="Suarez D.L."/>
            <person name="Swayne D.E."/>
        </authorList>
    </citation>
    <scope>NUCLEOTIDE SEQUENCE [LARGE SCALE GENOMIC DNA]</scope>
    <source>
        <strain evidence="14 15">DSM 11270</strain>
    </source>
</reference>
<dbReference type="Gene3D" id="1.10.150.130">
    <property type="match status" value="1"/>
</dbReference>
<dbReference type="InterPro" id="IPR050090">
    <property type="entry name" value="Tyrosine_recombinase_XerCD"/>
</dbReference>
<dbReference type="InterPro" id="IPR010998">
    <property type="entry name" value="Integrase_recombinase_N"/>
</dbReference>
<comment type="similarity">
    <text evidence="3">Belongs to the 'phage' integrase family.</text>
</comment>
<evidence type="ECO:0000256" key="3">
    <source>
        <dbReference type="ARBA" id="ARBA00008857"/>
    </source>
</evidence>
<dbReference type="GO" id="GO:0007059">
    <property type="term" value="P:chromosome segregation"/>
    <property type="evidence" value="ECO:0007669"/>
    <property type="project" value="UniProtKB-KW"/>
</dbReference>
<keyword evidence="15" id="KW-1185">Reference proteome</keyword>
<dbReference type="InterPro" id="IPR044068">
    <property type="entry name" value="CB"/>
</dbReference>
<dbReference type="Proteomes" id="UP000192731">
    <property type="component" value="Unassembled WGS sequence"/>
</dbReference>
<dbReference type="InterPro" id="IPR004107">
    <property type="entry name" value="Integrase_SAM-like_N"/>
</dbReference>